<dbReference type="AlphaFoldDB" id="A0A4Y2F0N0"/>
<reference evidence="1 2" key="1">
    <citation type="journal article" date="2019" name="Sci. Rep.">
        <title>Orb-weaving spider Araneus ventricosus genome elucidates the spidroin gene catalogue.</title>
        <authorList>
            <person name="Kono N."/>
            <person name="Nakamura H."/>
            <person name="Ohtoshi R."/>
            <person name="Moran D.A.P."/>
            <person name="Shinohara A."/>
            <person name="Yoshida Y."/>
            <person name="Fujiwara M."/>
            <person name="Mori M."/>
            <person name="Tomita M."/>
            <person name="Arakawa K."/>
        </authorList>
    </citation>
    <scope>NUCLEOTIDE SEQUENCE [LARGE SCALE GENOMIC DNA]</scope>
</reference>
<sequence length="158" mass="18067">MLHGTEIRPSGSPYQSESTLFFPKVIYKLCPVCPRVVVHKNKTPLPGKASYMFQGLHPICLRPHQRLAKVYKRLHDSFPHKDSTYVEEQRRAPRSLQIKIFQQLLSQQSLGSSVKATFLQSCCVQEWCSWIHKKLAFARVVLNRNSYDGAQGVKALLS</sequence>
<comment type="caution">
    <text evidence="1">The sequence shown here is derived from an EMBL/GenBank/DDBJ whole genome shotgun (WGS) entry which is preliminary data.</text>
</comment>
<name>A0A4Y2F0N0_ARAVE</name>
<evidence type="ECO:0000313" key="2">
    <source>
        <dbReference type="Proteomes" id="UP000499080"/>
    </source>
</evidence>
<accession>A0A4Y2F0N0</accession>
<proteinExistence type="predicted"/>
<gene>
    <name evidence="1" type="ORF">AVEN_16421_1</name>
</gene>
<keyword evidence="2" id="KW-1185">Reference proteome</keyword>
<dbReference type="Proteomes" id="UP000499080">
    <property type="component" value="Unassembled WGS sequence"/>
</dbReference>
<organism evidence="1 2">
    <name type="scientific">Araneus ventricosus</name>
    <name type="common">Orbweaver spider</name>
    <name type="synonym">Epeira ventricosa</name>
    <dbReference type="NCBI Taxonomy" id="182803"/>
    <lineage>
        <taxon>Eukaryota</taxon>
        <taxon>Metazoa</taxon>
        <taxon>Ecdysozoa</taxon>
        <taxon>Arthropoda</taxon>
        <taxon>Chelicerata</taxon>
        <taxon>Arachnida</taxon>
        <taxon>Araneae</taxon>
        <taxon>Araneomorphae</taxon>
        <taxon>Entelegynae</taxon>
        <taxon>Araneoidea</taxon>
        <taxon>Araneidae</taxon>
        <taxon>Araneus</taxon>
    </lineage>
</organism>
<evidence type="ECO:0000313" key="1">
    <source>
        <dbReference type="EMBL" id="GBM34327.1"/>
    </source>
</evidence>
<protein>
    <submittedName>
        <fullName evidence="1">Uncharacterized protein</fullName>
    </submittedName>
</protein>
<dbReference type="EMBL" id="BGPR01000756">
    <property type="protein sequence ID" value="GBM34327.1"/>
    <property type="molecule type" value="Genomic_DNA"/>
</dbReference>